<dbReference type="PANTHER" id="PTHR14413:SF16">
    <property type="entry name" value="LARGE RIBOSOMAL SUBUNIT PROTEIN BL17M"/>
    <property type="match status" value="1"/>
</dbReference>
<dbReference type="Pfam" id="PF01196">
    <property type="entry name" value="Ribosomal_L17"/>
    <property type="match status" value="1"/>
</dbReference>
<gene>
    <name evidence="8" type="ORF">A3F34_02585</name>
</gene>
<dbReference type="SUPFAM" id="SSF64263">
    <property type="entry name" value="Prokaryotic ribosomal protein L17"/>
    <property type="match status" value="1"/>
</dbReference>
<name>A0A1F7I6S5_9BACT</name>
<keyword evidence="2 5" id="KW-0689">Ribosomal protein</keyword>
<evidence type="ECO:0000313" key="9">
    <source>
        <dbReference type="Proteomes" id="UP000179024"/>
    </source>
</evidence>
<evidence type="ECO:0000256" key="4">
    <source>
        <dbReference type="ARBA" id="ARBA00035494"/>
    </source>
</evidence>
<dbReference type="PANTHER" id="PTHR14413">
    <property type="entry name" value="RIBOSOMAL PROTEIN L17"/>
    <property type="match status" value="1"/>
</dbReference>
<dbReference type="Proteomes" id="UP000179024">
    <property type="component" value="Unassembled WGS sequence"/>
</dbReference>
<dbReference type="GO" id="GO:0006412">
    <property type="term" value="P:translation"/>
    <property type="evidence" value="ECO:0007669"/>
    <property type="project" value="InterPro"/>
</dbReference>
<feature type="compositionally biased region" description="Basic and acidic residues" evidence="7">
    <location>
        <begin position="124"/>
        <end position="133"/>
    </location>
</feature>
<dbReference type="GO" id="GO:0022625">
    <property type="term" value="C:cytosolic large ribosomal subunit"/>
    <property type="evidence" value="ECO:0007669"/>
    <property type="project" value="TreeGrafter"/>
</dbReference>
<evidence type="ECO:0000256" key="7">
    <source>
        <dbReference type="SAM" id="MobiDB-lite"/>
    </source>
</evidence>
<comment type="similarity">
    <text evidence="1 5">Belongs to the bacterial ribosomal protein bL17 family.</text>
</comment>
<evidence type="ECO:0000256" key="2">
    <source>
        <dbReference type="ARBA" id="ARBA00022980"/>
    </source>
</evidence>
<dbReference type="InterPro" id="IPR000456">
    <property type="entry name" value="Ribosomal_bL17"/>
</dbReference>
<sequence>MKKGIKKIKFSKGQDSREAVMRKLALNFIERGHVETTIPKARALKSLMDRLSYKSLRHQESDKNVLLKHLGDQQVVSKMFTLIGPAFKETTGGFVTMIKLGVRQGDNAEMARIQWTKPLISEPKPKLAAEKPLKVAKSQSSNITK</sequence>
<evidence type="ECO:0000256" key="1">
    <source>
        <dbReference type="ARBA" id="ARBA00008777"/>
    </source>
</evidence>
<dbReference type="EMBL" id="MGAE01000027">
    <property type="protein sequence ID" value="OGK39066.1"/>
    <property type="molecule type" value="Genomic_DNA"/>
</dbReference>
<dbReference type="NCBIfam" id="TIGR00059">
    <property type="entry name" value="L17"/>
    <property type="match status" value="1"/>
</dbReference>
<comment type="caution">
    <text evidence="8">The sequence shown here is derived from an EMBL/GenBank/DDBJ whole genome shotgun (WGS) entry which is preliminary data.</text>
</comment>
<evidence type="ECO:0000256" key="3">
    <source>
        <dbReference type="ARBA" id="ARBA00023274"/>
    </source>
</evidence>
<protein>
    <recommendedName>
        <fullName evidence="4 6">50S ribosomal protein L17</fullName>
    </recommendedName>
</protein>
<dbReference type="InterPro" id="IPR036373">
    <property type="entry name" value="Ribosomal_bL17_sf"/>
</dbReference>
<evidence type="ECO:0000256" key="6">
    <source>
        <dbReference type="RuleBase" id="RU000661"/>
    </source>
</evidence>
<keyword evidence="3 5" id="KW-0687">Ribonucleoprotein</keyword>
<evidence type="ECO:0000313" key="8">
    <source>
        <dbReference type="EMBL" id="OGK39066.1"/>
    </source>
</evidence>
<dbReference type="Gene3D" id="3.90.1030.10">
    <property type="entry name" value="Ribosomal protein L17"/>
    <property type="match status" value="1"/>
</dbReference>
<dbReference type="AlphaFoldDB" id="A0A1F7I6S5"/>
<reference evidence="8 9" key="1">
    <citation type="journal article" date="2016" name="Nat. Commun.">
        <title>Thousands of microbial genomes shed light on interconnected biogeochemical processes in an aquifer system.</title>
        <authorList>
            <person name="Anantharaman K."/>
            <person name="Brown C.T."/>
            <person name="Hug L.A."/>
            <person name="Sharon I."/>
            <person name="Castelle C.J."/>
            <person name="Probst A.J."/>
            <person name="Thomas B.C."/>
            <person name="Singh A."/>
            <person name="Wilkins M.J."/>
            <person name="Karaoz U."/>
            <person name="Brodie E.L."/>
            <person name="Williams K.H."/>
            <person name="Hubbard S.S."/>
            <person name="Banfield J.F."/>
        </authorList>
    </citation>
    <scope>NUCLEOTIDE SEQUENCE [LARGE SCALE GENOMIC DNA]</scope>
</reference>
<proteinExistence type="inferred from homology"/>
<organism evidence="8 9">
    <name type="scientific">Candidatus Roizmanbacteria bacterium RIFCSPHIGHO2_12_FULL_44_10</name>
    <dbReference type="NCBI Taxonomy" id="1802054"/>
    <lineage>
        <taxon>Bacteria</taxon>
        <taxon>Candidatus Roizmaniibacteriota</taxon>
    </lineage>
</organism>
<accession>A0A1F7I6S5</accession>
<evidence type="ECO:0000256" key="5">
    <source>
        <dbReference type="RuleBase" id="RU000660"/>
    </source>
</evidence>
<dbReference type="GO" id="GO:0003735">
    <property type="term" value="F:structural constituent of ribosome"/>
    <property type="evidence" value="ECO:0007669"/>
    <property type="project" value="InterPro"/>
</dbReference>
<feature type="region of interest" description="Disordered" evidence="7">
    <location>
        <begin position="124"/>
        <end position="145"/>
    </location>
</feature>